<comment type="similarity">
    <text evidence="1">Belongs to the universal stress protein A family.</text>
</comment>
<protein>
    <submittedName>
        <fullName evidence="5">Universal stress protein</fullName>
    </submittedName>
</protein>
<dbReference type="SUPFAM" id="SSF52402">
    <property type="entry name" value="Adenine nucleotide alpha hydrolases-like"/>
    <property type="match status" value="2"/>
</dbReference>
<dbReference type="Pfam" id="PF00582">
    <property type="entry name" value="Usp"/>
    <property type="match status" value="2"/>
</dbReference>
<dbReference type="PANTHER" id="PTHR46268:SF27">
    <property type="entry name" value="UNIVERSAL STRESS PROTEIN RV2623"/>
    <property type="match status" value="1"/>
</dbReference>
<evidence type="ECO:0000256" key="3">
    <source>
        <dbReference type="ARBA" id="ARBA00022840"/>
    </source>
</evidence>
<dbReference type="PANTHER" id="PTHR46268">
    <property type="entry name" value="STRESS RESPONSE PROTEIN NHAX"/>
    <property type="match status" value="1"/>
</dbReference>
<gene>
    <name evidence="5" type="ORF">RMCB_1256</name>
</gene>
<accession>A0A100VWA7</accession>
<comment type="caution">
    <text evidence="5">The sequence shown here is derived from an EMBL/GenBank/DDBJ whole genome shotgun (WGS) entry which is preliminary data.</text>
</comment>
<organism evidence="5 6">
    <name type="scientific">Mycolicibacterium brisbanense</name>
    <dbReference type="NCBI Taxonomy" id="146020"/>
    <lineage>
        <taxon>Bacteria</taxon>
        <taxon>Bacillati</taxon>
        <taxon>Actinomycetota</taxon>
        <taxon>Actinomycetes</taxon>
        <taxon>Mycobacteriales</taxon>
        <taxon>Mycobacteriaceae</taxon>
        <taxon>Mycolicibacterium</taxon>
    </lineage>
</organism>
<dbReference type="InterPro" id="IPR006016">
    <property type="entry name" value="UspA"/>
</dbReference>
<dbReference type="EMBL" id="BCSX01000016">
    <property type="protein sequence ID" value="GAS87160.1"/>
    <property type="molecule type" value="Genomic_DNA"/>
</dbReference>
<dbReference type="GO" id="GO:0005524">
    <property type="term" value="F:ATP binding"/>
    <property type="evidence" value="ECO:0007669"/>
    <property type="project" value="UniProtKB-KW"/>
</dbReference>
<dbReference type="OrthoDB" id="3174546at2"/>
<evidence type="ECO:0000256" key="1">
    <source>
        <dbReference type="ARBA" id="ARBA00008791"/>
    </source>
</evidence>
<dbReference type="InterPro" id="IPR006015">
    <property type="entry name" value="Universal_stress_UspA"/>
</dbReference>
<dbReference type="Gene3D" id="3.40.50.620">
    <property type="entry name" value="HUPs"/>
    <property type="match status" value="2"/>
</dbReference>
<keyword evidence="2" id="KW-0547">Nucleotide-binding</keyword>
<evidence type="ECO:0000313" key="6">
    <source>
        <dbReference type="Proteomes" id="UP000069620"/>
    </source>
</evidence>
<sequence>MTESVPHPYILVGIDGSSSALNALTWAVSEAQLRKLPIRLAHAVDDSSAAVGFNPGASESFFDHLNADALRFLHQARDHAHALDPDVRVVMSRVSGHPLAALVELSADAVLTILGSTGLNAFSGLVAGSVSVGFAARGHSPLVVTRTSALSVDGPIVLGIGGSADAEDATAWAFEEASLRGAELIAVHVWNDIAPSHIFWGYRPPDTTGEAPDTQEESLLAQRLAGWQKKFPDVHVRPVVTTGEPAAVLARQSQHARLVVVGSRGRGDAAGLFLGSTSHSLIHHAMCPVLIARPQTHKPI</sequence>
<evidence type="ECO:0000313" key="5">
    <source>
        <dbReference type="EMBL" id="GAS87160.1"/>
    </source>
</evidence>
<evidence type="ECO:0000259" key="4">
    <source>
        <dbReference type="Pfam" id="PF00582"/>
    </source>
</evidence>
<keyword evidence="6" id="KW-1185">Reference proteome</keyword>
<keyword evidence="3" id="KW-0067">ATP-binding</keyword>
<dbReference type="STRING" id="146020.RMCB_1256"/>
<dbReference type="InterPro" id="IPR014729">
    <property type="entry name" value="Rossmann-like_a/b/a_fold"/>
</dbReference>
<dbReference type="Proteomes" id="UP000069620">
    <property type="component" value="Unassembled WGS sequence"/>
</dbReference>
<feature type="domain" description="UspA" evidence="4">
    <location>
        <begin position="10"/>
        <end position="146"/>
    </location>
</feature>
<dbReference type="RefSeq" id="WP_062828101.1">
    <property type="nucleotide sequence ID" value="NZ_BCSX01000016.1"/>
</dbReference>
<reference evidence="6" key="2">
    <citation type="submission" date="2016-02" db="EMBL/GenBank/DDBJ databases">
        <title>Draft genome sequence of five rapidly growing Mycobacterium species.</title>
        <authorList>
            <person name="Katahira K."/>
            <person name="Gotou Y."/>
            <person name="Iida K."/>
            <person name="Ogura Y."/>
            <person name="Hayashi T."/>
        </authorList>
    </citation>
    <scope>NUCLEOTIDE SEQUENCE [LARGE SCALE GENOMIC DNA]</scope>
    <source>
        <strain evidence="6">JCM15654</strain>
    </source>
</reference>
<dbReference type="AlphaFoldDB" id="A0A100VWA7"/>
<reference evidence="6" key="1">
    <citation type="journal article" date="2016" name="Genome Announc.">
        <title>Draft Genome Sequences of Five Rapidly Growing Mycobacterium Species, M. thermoresistibile, M. fortuitum subsp. acetamidolyticum, M. canariasense, M. brisbanense, and M. novocastrense.</title>
        <authorList>
            <person name="Katahira K."/>
            <person name="Ogura Y."/>
            <person name="Gotoh Y."/>
            <person name="Hayashi T."/>
        </authorList>
    </citation>
    <scope>NUCLEOTIDE SEQUENCE [LARGE SCALE GENOMIC DNA]</scope>
    <source>
        <strain evidence="6">JCM15654</strain>
    </source>
</reference>
<feature type="domain" description="UspA" evidence="4">
    <location>
        <begin position="155"/>
        <end position="293"/>
    </location>
</feature>
<dbReference type="PRINTS" id="PR01438">
    <property type="entry name" value="UNVRSLSTRESS"/>
</dbReference>
<evidence type="ECO:0000256" key="2">
    <source>
        <dbReference type="ARBA" id="ARBA00022741"/>
    </source>
</evidence>
<proteinExistence type="inferred from homology"/>
<name>A0A100VWA7_9MYCO</name>